<dbReference type="GeneID" id="64594710"/>
<organism evidence="2 3">
    <name type="scientific">Suillus plorans</name>
    <dbReference type="NCBI Taxonomy" id="116603"/>
    <lineage>
        <taxon>Eukaryota</taxon>
        <taxon>Fungi</taxon>
        <taxon>Dikarya</taxon>
        <taxon>Basidiomycota</taxon>
        <taxon>Agaricomycotina</taxon>
        <taxon>Agaricomycetes</taxon>
        <taxon>Agaricomycetidae</taxon>
        <taxon>Boletales</taxon>
        <taxon>Suillineae</taxon>
        <taxon>Suillaceae</taxon>
        <taxon>Suillus</taxon>
    </lineage>
</organism>
<comment type="caution">
    <text evidence="2">The sequence shown here is derived from an EMBL/GenBank/DDBJ whole genome shotgun (WGS) entry which is preliminary data.</text>
</comment>
<feature type="region of interest" description="Disordered" evidence="1">
    <location>
        <begin position="142"/>
        <end position="183"/>
    </location>
</feature>
<evidence type="ECO:0000313" key="3">
    <source>
        <dbReference type="Proteomes" id="UP000719766"/>
    </source>
</evidence>
<dbReference type="OrthoDB" id="2674779at2759"/>
<proteinExistence type="predicted"/>
<dbReference type="EMBL" id="JABBWE010000119">
    <property type="protein sequence ID" value="KAG1785094.1"/>
    <property type="molecule type" value="Genomic_DNA"/>
</dbReference>
<evidence type="ECO:0000256" key="1">
    <source>
        <dbReference type="SAM" id="MobiDB-lite"/>
    </source>
</evidence>
<reference evidence="2" key="1">
    <citation type="journal article" date="2020" name="New Phytol.">
        <title>Comparative genomics reveals dynamic genome evolution in host specialist ectomycorrhizal fungi.</title>
        <authorList>
            <person name="Lofgren L.A."/>
            <person name="Nguyen N.H."/>
            <person name="Vilgalys R."/>
            <person name="Ruytinx J."/>
            <person name="Liao H.L."/>
            <person name="Branco S."/>
            <person name="Kuo A."/>
            <person name="LaButti K."/>
            <person name="Lipzen A."/>
            <person name="Andreopoulos W."/>
            <person name="Pangilinan J."/>
            <person name="Riley R."/>
            <person name="Hundley H."/>
            <person name="Na H."/>
            <person name="Barry K."/>
            <person name="Grigoriev I.V."/>
            <person name="Stajich J.E."/>
            <person name="Kennedy P.G."/>
        </authorList>
    </citation>
    <scope>NUCLEOTIDE SEQUENCE</scope>
    <source>
        <strain evidence="2">S12</strain>
    </source>
</reference>
<evidence type="ECO:0000313" key="2">
    <source>
        <dbReference type="EMBL" id="KAG1785094.1"/>
    </source>
</evidence>
<accession>A0A9P7A9V3</accession>
<keyword evidence="3" id="KW-1185">Reference proteome</keyword>
<protein>
    <submittedName>
        <fullName evidence="2">Uncharacterized protein</fullName>
    </submittedName>
</protein>
<gene>
    <name evidence="2" type="ORF">HD556DRAFT_1314540</name>
</gene>
<dbReference type="Proteomes" id="UP000719766">
    <property type="component" value="Unassembled WGS sequence"/>
</dbReference>
<name>A0A9P7A9V3_9AGAM</name>
<sequence length="248" mass="27331">MTQSGLHNHRLTTCVLLPNLTAYINDMLEHIIEFIKKNSEIFKIPKFLFEDIELTAQLSKLVSKALSCICSNVKTKHHCLHIFLIGTGNYKTIPLKDIYSPLLLPSLHHDLHVKVGDALGINVGLDNFNQDPIAEGDANQVQENSADGMGSIEGSMNRAEAGDDGPDFDVNHVGDEEEDGLEGNMSGMAETYELDPNDWGFGGHGKCTIFMSTKFWKFVDASLEGVLSSERKRTVPKLLSSTNPVTTQ</sequence>
<dbReference type="RefSeq" id="XP_041152579.1">
    <property type="nucleotide sequence ID" value="XM_041300946.1"/>
</dbReference>
<dbReference type="AlphaFoldDB" id="A0A9P7A9V3"/>